<dbReference type="EMBL" id="JARLKZ010000002">
    <property type="protein sequence ID" value="MEC0238877.1"/>
    <property type="molecule type" value="Genomic_DNA"/>
</dbReference>
<evidence type="ECO:0000259" key="2">
    <source>
        <dbReference type="Pfam" id="PF00542"/>
    </source>
</evidence>
<gene>
    <name evidence="3" type="ORF">P4H66_03205</name>
</gene>
<comment type="caution">
    <text evidence="3">The sequence shown here is derived from an EMBL/GenBank/DDBJ whole genome shotgun (WGS) entry which is preliminary data.</text>
</comment>
<dbReference type="InterPro" id="IPR014719">
    <property type="entry name" value="Ribosomal_bL12_C/ClpS-like"/>
</dbReference>
<protein>
    <submittedName>
        <fullName evidence="3">Ribosomal protein L7/L12</fullName>
    </submittedName>
</protein>
<dbReference type="RefSeq" id="WP_326085688.1">
    <property type="nucleotide sequence ID" value="NZ_JARLKZ010000002.1"/>
</dbReference>
<name>A0ABU6GGL3_9BACL</name>
<keyword evidence="1" id="KW-0812">Transmembrane</keyword>
<dbReference type="SUPFAM" id="SSF54736">
    <property type="entry name" value="ClpS-like"/>
    <property type="match status" value="1"/>
</dbReference>
<organism evidence="3 4">
    <name type="scientific">Paenibacillus dokdonensis</name>
    <dbReference type="NCBI Taxonomy" id="2567944"/>
    <lineage>
        <taxon>Bacteria</taxon>
        <taxon>Bacillati</taxon>
        <taxon>Bacillota</taxon>
        <taxon>Bacilli</taxon>
        <taxon>Bacillales</taxon>
        <taxon>Paenibacillaceae</taxon>
        <taxon>Paenibacillus</taxon>
    </lineage>
</organism>
<keyword evidence="3" id="KW-0689">Ribosomal protein</keyword>
<dbReference type="Proteomes" id="UP001344632">
    <property type="component" value="Unassembled WGS sequence"/>
</dbReference>
<proteinExistence type="predicted"/>
<dbReference type="Gene3D" id="3.30.1390.10">
    <property type="match status" value="1"/>
</dbReference>
<keyword evidence="1" id="KW-0472">Membrane</keyword>
<feature type="transmembrane region" description="Helical" evidence="1">
    <location>
        <begin position="6"/>
        <end position="24"/>
    </location>
</feature>
<sequence length="113" mass="12768">METTEIIAMITIVISLFLLIKVFSLQSQLNNLKSDLEWMRNHADSSPGSSFVKTATVRPLKMQESTVSSDLDERLLSLLQSGQKIKAIKELREARPMGLKEAKDYVENLEQNS</sequence>
<evidence type="ECO:0000256" key="1">
    <source>
        <dbReference type="SAM" id="Phobius"/>
    </source>
</evidence>
<reference evidence="3 4" key="1">
    <citation type="submission" date="2023-03" db="EMBL/GenBank/DDBJ databases">
        <title>Bacillus Genome Sequencing.</title>
        <authorList>
            <person name="Dunlap C."/>
        </authorList>
    </citation>
    <scope>NUCLEOTIDE SEQUENCE [LARGE SCALE GENOMIC DNA]</scope>
    <source>
        <strain evidence="3 4">BD-525</strain>
    </source>
</reference>
<keyword evidence="3" id="KW-0687">Ribonucleoprotein</keyword>
<dbReference type="InterPro" id="IPR013823">
    <property type="entry name" value="Ribosomal_bL12_C"/>
</dbReference>
<feature type="domain" description="Large ribosomal subunit protein bL12 C-terminal" evidence="2">
    <location>
        <begin position="82"/>
        <end position="111"/>
    </location>
</feature>
<evidence type="ECO:0000313" key="3">
    <source>
        <dbReference type="EMBL" id="MEC0238877.1"/>
    </source>
</evidence>
<evidence type="ECO:0000313" key="4">
    <source>
        <dbReference type="Proteomes" id="UP001344632"/>
    </source>
</evidence>
<dbReference type="GO" id="GO:0005840">
    <property type="term" value="C:ribosome"/>
    <property type="evidence" value="ECO:0007669"/>
    <property type="project" value="UniProtKB-KW"/>
</dbReference>
<keyword evidence="1" id="KW-1133">Transmembrane helix</keyword>
<keyword evidence="4" id="KW-1185">Reference proteome</keyword>
<accession>A0ABU6GGL3</accession>
<dbReference type="Pfam" id="PF00542">
    <property type="entry name" value="Ribosomal_L12"/>
    <property type="match status" value="1"/>
</dbReference>